<reference evidence="5" key="1">
    <citation type="journal article" date="2020" name="J. Eukaryot. Microbiol.">
        <title>De novo Sequencing, Assembly and Annotation of the Transcriptome for the Free-Living Testate Amoeba Arcella intermedia.</title>
        <authorList>
            <person name="Ribeiro G.M."/>
            <person name="Porfirio-Sousa A.L."/>
            <person name="Maurer-Alcala X.X."/>
            <person name="Katz L.A."/>
            <person name="Lahr D.J.G."/>
        </authorList>
    </citation>
    <scope>NUCLEOTIDE SEQUENCE</scope>
</reference>
<evidence type="ECO:0000256" key="1">
    <source>
        <dbReference type="ARBA" id="ARBA00022490"/>
    </source>
</evidence>
<dbReference type="InterPro" id="IPR042203">
    <property type="entry name" value="Leu/Phe-tRNA_Trfase_C"/>
</dbReference>
<name>A0A6B2LGP7_9EUKA</name>
<dbReference type="InterPro" id="IPR016181">
    <property type="entry name" value="Acyl_CoA_acyltransferase"/>
</dbReference>
<accession>A0A6B2LGP7</accession>
<dbReference type="PANTHER" id="PTHR30098">
    <property type="entry name" value="LEUCYL/PHENYLALANYL-TRNA--PROTEIN TRANSFERASE"/>
    <property type="match status" value="1"/>
</dbReference>
<feature type="region of interest" description="Disordered" evidence="4">
    <location>
        <begin position="176"/>
        <end position="205"/>
    </location>
</feature>
<dbReference type="PANTHER" id="PTHR30098:SF2">
    <property type="entry name" value="LEUCYL_PHENYLALANYL-TRNA--PROTEIN TRANSFERASE"/>
    <property type="match status" value="1"/>
</dbReference>
<sequence>MAVPITKEIYAMAVKLSQVECILKYPDLHMEKRSKQRAKQFTVSVNQDFVQVVEKCVKVKGENWLCAPLRRSFIEIHRNPHLYGPKLISFEVWEGDNLVAGELGHVIGKIYTSLTGFYERTGTGTIQLCATGQLLHEAGIEIWDFEMSHPYKLAIGAKEIPRETWIQLHKEYRQFPSPDLTQGKSNAQAVLSKVPHKQQGPALQQ</sequence>
<keyword evidence="1" id="KW-0963">Cytoplasm</keyword>
<dbReference type="GO" id="GO:0005737">
    <property type="term" value="C:cytoplasm"/>
    <property type="evidence" value="ECO:0007669"/>
    <property type="project" value="TreeGrafter"/>
</dbReference>
<dbReference type="EMBL" id="GIBP01007264">
    <property type="protein sequence ID" value="NDV36233.1"/>
    <property type="molecule type" value="Transcribed_RNA"/>
</dbReference>
<evidence type="ECO:0000256" key="3">
    <source>
        <dbReference type="ARBA" id="ARBA00023315"/>
    </source>
</evidence>
<protein>
    <recommendedName>
        <fullName evidence="6">Leucyl/phenylalanyl-tRNA--protein transferase</fullName>
    </recommendedName>
</protein>
<feature type="compositionally biased region" description="Polar residues" evidence="4">
    <location>
        <begin position="179"/>
        <end position="189"/>
    </location>
</feature>
<evidence type="ECO:0000313" key="5">
    <source>
        <dbReference type="EMBL" id="NDV36233.1"/>
    </source>
</evidence>
<keyword evidence="2" id="KW-0808">Transferase</keyword>
<proteinExistence type="predicted"/>
<keyword evidence="3" id="KW-0012">Acyltransferase</keyword>
<dbReference type="InterPro" id="IPR004616">
    <property type="entry name" value="Leu/Phe-tRNA_Trfase"/>
</dbReference>
<dbReference type="AlphaFoldDB" id="A0A6B2LGP7"/>
<dbReference type="Pfam" id="PF03588">
    <property type="entry name" value="Leu_Phe_trans"/>
    <property type="match status" value="1"/>
</dbReference>
<dbReference type="Gene3D" id="3.40.630.70">
    <property type="entry name" value="Leucyl/phenylalanyl-tRNA-protein transferase, C-terminal domain"/>
    <property type="match status" value="1"/>
</dbReference>
<dbReference type="SUPFAM" id="SSF55729">
    <property type="entry name" value="Acyl-CoA N-acyltransferases (Nat)"/>
    <property type="match status" value="1"/>
</dbReference>
<dbReference type="GO" id="GO:0008914">
    <property type="term" value="F:leucyl-tRNA--protein transferase activity"/>
    <property type="evidence" value="ECO:0007669"/>
    <property type="project" value="InterPro"/>
</dbReference>
<dbReference type="GO" id="GO:0030163">
    <property type="term" value="P:protein catabolic process"/>
    <property type="evidence" value="ECO:0007669"/>
    <property type="project" value="InterPro"/>
</dbReference>
<evidence type="ECO:0000256" key="2">
    <source>
        <dbReference type="ARBA" id="ARBA00022679"/>
    </source>
</evidence>
<organism evidence="5">
    <name type="scientific">Arcella intermedia</name>
    <dbReference type="NCBI Taxonomy" id="1963864"/>
    <lineage>
        <taxon>Eukaryota</taxon>
        <taxon>Amoebozoa</taxon>
        <taxon>Tubulinea</taxon>
        <taxon>Elardia</taxon>
        <taxon>Arcellinida</taxon>
        <taxon>Sphaerothecina</taxon>
        <taxon>Arcellidae</taxon>
        <taxon>Arcella</taxon>
    </lineage>
</organism>
<evidence type="ECO:0000256" key="4">
    <source>
        <dbReference type="SAM" id="MobiDB-lite"/>
    </source>
</evidence>
<evidence type="ECO:0008006" key="6">
    <source>
        <dbReference type="Google" id="ProtNLM"/>
    </source>
</evidence>